<evidence type="ECO:0000259" key="6">
    <source>
        <dbReference type="PROSITE" id="PS50106"/>
    </source>
</evidence>
<dbReference type="Gene3D" id="2.30.42.10">
    <property type="match status" value="1"/>
</dbReference>
<evidence type="ECO:0000256" key="5">
    <source>
        <dbReference type="RuleBase" id="RU004404"/>
    </source>
</evidence>
<dbReference type="InterPro" id="IPR036034">
    <property type="entry name" value="PDZ_sf"/>
</dbReference>
<evidence type="ECO:0000256" key="1">
    <source>
        <dbReference type="ARBA" id="ARBA00009179"/>
    </source>
</evidence>
<dbReference type="AlphaFoldDB" id="A0A9D9DKS7"/>
<dbReference type="SMART" id="SM00245">
    <property type="entry name" value="TSPc"/>
    <property type="match status" value="1"/>
</dbReference>
<evidence type="ECO:0000256" key="4">
    <source>
        <dbReference type="ARBA" id="ARBA00022825"/>
    </source>
</evidence>
<accession>A0A9D9DKS7</accession>
<evidence type="ECO:0000313" key="8">
    <source>
        <dbReference type="Proteomes" id="UP000823635"/>
    </source>
</evidence>
<dbReference type="EMBL" id="JADINB010000130">
    <property type="protein sequence ID" value="MBO8429459.1"/>
    <property type="molecule type" value="Genomic_DNA"/>
</dbReference>
<dbReference type="GO" id="GO:0007165">
    <property type="term" value="P:signal transduction"/>
    <property type="evidence" value="ECO:0007669"/>
    <property type="project" value="TreeGrafter"/>
</dbReference>
<evidence type="ECO:0000256" key="3">
    <source>
        <dbReference type="ARBA" id="ARBA00022801"/>
    </source>
</evidence>
<keyword evidence="4 5" id="KW-0720">Serine protease</keyword>
<dbReference type="Gene3D" id="3.30.750.44">
    <property type="match status" value="1"/>
</dbReference>
<keyword evidence="2 5" id="KW-0645">Protease</keyword>
<evidence type="ECO:0000256" key="2">
    <source>
        <dbReference type="ARBA" id="ARBA00022670"/>
    </source>
</evidence>
<dbReference type="GO" id="GO:0004175">
    <property type="term" value="F:endopeptidase activity"/>
    <property type="evidence" value="ECO:0007669"/>
    <property type="project" value="TreeGrafter"/>
</dbReference>
<dbReference type="SUPFAM" id="SSF50156">
    <property type="entry name" value="PDZ domain-like"/>
    <property type="match status" value="1"/>
</dbReference>
<evidence type="ECO:0000313" key="7">
    <source>
        <dbReference type="EMBL" id="MBO8429459.1"/>
    </source>
</evidence>
<dbReference type="Pfam" id="PF03572">
    <property type="entry name" value="Peptidase_S41"/>
    <property type="match status" value="1"/>
</dbReference>
<dbReference type="Pfam" id="PF13180">
    <property type="entry name" value="PDZ_2"/>
    <property type="match status" value="1"/>
</dbReference>
<dbReference type="PANTHER" id="PTHR32060:SF30">
    <property type="entry name" value="CARBOXY-TERMINAL PROCESSING PROTEASE CTPA"/>
    <property type="match status" value="1"/>
</dbReference>
<dbReference type="GO" id="GO:0006508">
    <property type="term" value="P:proteolysis"/>
    <property type="evidence" value="ECO:0007669"/>
    <property type="project" value="UniProtKB-KW"/>
</dbReference>
<dbReference type="CDD" id="cd07560">
    <property type="entry name" value="Peptidase_S41_CPP"/>
    <property type="match status" value="1"/>
</dbReference>
<dbReference type="SMART" id="SM00228">
    <property type="entry name" value="PDZ"/>
    <property type="match status" value="1"/>
</dbReference>
<dbReference type="Gene3D" id="3.90.226.10">
    <property type="entry name" value="2-enoyl-CoA Hydratase, Chain A, domain 1"/>
    <property type="match status" value="1"/>
</dbReference>
<dbReference type="PROSITE" id="PS50106">
    <property type="entry name" value="PDZ"/>
    <property type="match status" value="1"/>
</dbReference>
<dbReference type="CDD" id="cd06782">
    <property type="entry name" value="cpPDZ_CPP-like"/>
    <property type="match status" value="1"/>
</dbReference>
<feature type="domain" description="PDZ" evidence="6">
    <location>
        <begin position="86"/>
        <end position="151"/>
    </location>
</feature>
<dbReference type="SUPFAM" id="SSF52096">
    <property type="entry name" value="ClpP/crotonase"/>
    <property type="match status" value="1"/>
</dbReference>
<comment type="similarity">
    <text evidence="1 5">Belongs to the peptidase S41A family.</text>
</comment>
<gene>
    <name evidence="7" type="ORF">IAC68_05975</name>
</gene>
<organism evidence="7 8">
    <name type="scientific">Candidatus Egerieousia excrementavium</name>
    <dbReference type="NCBI Taxonomy" id="2840778"/>
    <lineage>
        <taxon>Bacteria</taxon>
        <taxon>Pseudomonadati</taxon>
        <taxon>Bacteroidota</taxon>
        <taxon>Bacteroidia</taxon>
        <taxon>Bacteroidales</taxon>
        <taxon>Candidatus Egerieousia</taxon>
    </lineage>
</organism>
<dbReference type="InterPro" id="IPR029045">
    <property type="entry name" value="ClpP/crotonase-like_dom_sf"/>
</dbReference>
<dbReference type="InterPro" id="IPR001478">
    <property type="entry name" value="PDZ"/>
</dbReference>
<dbReference type="PANTHER" id="PTHR32060">
    <property type="entry name" value="TAIL-SPECIFIC PROTEASE"/>
    <property type="match status" value="1"/>
</dbReference>
<keyword evidence="3 5" id="KW-0378">Hydrolase</keyword>
<proteinExistence type="inferred from homology"/>
<name>A0A9D9DKS7_9BACT</name>
<dbReference type="Proteomes" id="UP000823635">
    <property type="component" value="Unassembled WGS sequence"/>
</dbReference>
<dbReference type="GO" id="GO:0030288">
    <property type="term" value="C:outer membrane-bounded periplasmic space"/>
    <property type="evidence" value="ECO:0007669"/>
    <property type="project" value="TreeGrafter"/>
</dbReference>
<reference evidence="7" key="1">
    <citation type="submission" date="2020-10" db="EMBL/GenBank/DDBJ databases">
        <authorList>
            <person name="Gilroy R."/>
        </authorList>
    </citation>
    <scope>NUCLEOTIDE SEQUENCE</scope>
    <source>
        <strain evidence="7">15467</strain>
    </source>
</reference>
<dbReference type="NCBIfam" id="TIGR00225">
    <property type="entry name" value="prc"/>
    <property type="match status" value="1"/>
</dbReference>
<comment type="caution">
    <text evidence="7">The sequence shown here is derived from an EMBL/GenBank/DDBJ whole genome shotgun (WGS) entry which is preliminary data.</text>
</comment>
<protein>
    <submittedName>
        <fullName evidence="7">S41 family peptidase</fullName>
    </submittedName>
</protein>
<sequence>MGKNFMTRLLPFVILFLILLIAVRYCQYSARKAELQVNDHKWDKLLLILEQIDKNYVDTIDYEAVIEHTLPALMSNLDPHSVYLPPQELKRADESLEGNFSGIGIEFNVPDDTATVINVVAGGPSERAGLLSGDKIVKVDGENIAGIRMNQDSIVARLKGPQGSVVNIEVKRDNLKELLPFSITRDKIPVNSLDVALMLNDTVGYVKLSRFARTSHEEFAEAAEKLRSEGLKTLIFDLRDNAGGYLDQALLLANEFLGRDDLIVYMEGLHRKRSDFHADGKGKMQDVKLYVVINEGSASSSEIFAGAIQDNDRGTIVGRRSYGKGLVQEPIYFTDKSGIRLTVARFYTPTGRSIQKPYSENYRYDILERYEHGEMMEADSMKRNDSLKYVTTKGKIVYGGGGIIPDIFVPLDTSGVTDYLIDVNRKSLQVKYSAKLADRYRQQLRKVGTMDDLQELIGRIDIERDFRNYAAANGVPMPGAAEWRKSEEIIVTQIAGLFGRYSKLDDIAFYSYLLQIDNAIDAINEDNEK</sequence>
<reference evidence="7" key="2">
    <citation type="journal article" date="2021" name="PeerJ">
        <title>Extensive microbial diversity within the chicken gut microbiome revealed by metagenomics and culture.</title>
        <authorList>
            <person name="Gilroy R."/>
            <person name="Ravi A."/>
            <person name="Getino M."/>
            <person name="Pursley I."/>
            <person name="Horton D.L."/>
            <person name="Alikhan N.F."/>
            <person name="Baker D."/>
            <person name="Gharbi K."/>
            <person name="Hall N."/>
            <person name="Watson M."/>
            <person name="Adriaenssens E.M."/>
            <person name="Foster-Nyarko E."/>
            <person name="Jarju S."/>
            <person name="Secka A."/>
            <person name="Antonio M."/>
            <person name="Oren A."/>
            <person name="Chaudhuri R.R."/>
            <person name="La Ragione R."/>
            <person name="Hildebrand F."/>
            <person name="Pallen M.J."/>
        </authorList>
    </citation>
    <scope>NUCLEOTIDE SEQUENCE</scope>
    <source>
        <strain evidence="7">15467</strain>
    </source>
</reference>
<dbReference type="InterPro" id="IPR005151">
    <property type="entry name" value="Tail-specific_protease"/>
</dbReference>
<dbReference type="InterPro" id="IPR004447">
    <property type="entry name" value="Peptidase_S41A"/>
</dbReference>
<dbReference type="GO" id="GO:0008236">
    <property type="term" value="F:serine-type peptidase activity"/>
    <property type="evidence" value="ECO:0007669"/>
    <property type="project" value="UniProtKB-KW"/>
</dbReference>